<dbReference type="AlphaFoldDB" id="A0A485M8J4"/>
<dbReference type="InterPro" id="IPR019870">
    <property type="entry name" value="Se_metab_YedF"/>
</dbReference>
<dbReference type="EMBL" id="CAADRN010000395">
    <property type="protein sequence ID" value="VFU19655.1"/>
    <property type="molecule type" value="Genomic_DNA"/>
</dbReference>
<sequence length="153" mass="17004">MAVEEREDGTHLFIQAPTEKKDCPKGSKPEVKESCFCAGKPTERPVLLITAATLGQGSEELGKILMRSFIYSLQETYCLPAKMYFLNSGVFLTTEGSPVLEELYQLVEMGVEVFSCATCLDYYQLKNKLAVGKITNMYDTVEMICSATKCITL</sequence>
<accession>A0A485M8J4</accession>
<proteinExistence type="predicted"/>
<organism evidence="1">
    <name type="scientific">anaerobic digester metagenome</name>
    <dbReference type="NCBI Taxonomy" id="1263854"/>
    <lineage>
        <taxon>unclassified sequences</taxon>
        <taxon>metagenomes</taxon>
        <taxon>ecological metagenomes</taxon>
    </lineage>
</organism>
<dbReference type="NCBIfam" id="TIGR03527">
    <property type="entry name" value="selenium_YedF"/>
    <property type="match status" value="1"/>
</dbReference>
<reference evidence="1" key="1">
    <citation type="submission" date="2019-03" db="EMBL/GenBank/DDBJ databases">
        <authorList>
            <person name="Hao L."/>
        </authorList>
    </citation>
    <scope>NUCLEOTIDE SEQUENCE</scope>
</reference>
<evidence type="ECO:0000313" key="1">
    <source>
        <dbReference type="EMBL" id="VFU19655.1"/>
    </source>
</evidence>
<protein>
    <recommendedName>
        <fullName evidence="2">Sulfurtransferase-like selenium metabolism protein YedF</fullName>
    </recommendedName>
</protein>
<dbReference type="SUPFAM" id="SSF75169">
    <property type="entry name" value="DsrEFH-like"/>
    <property type="match status" value="1"/>
</dbReference>
<gene>
    <name evidence="1" type="ORF">SCFA_900001</name>
</gene>
<dbReference type="InterPro" id="IPR027396">
    <property type="entry name" value="DsrEFH-like"/>
</dbReference>
<name>A0A485M8J4_9ZZZZ</name>
<evidence type="ECO:0008006" key="2">
    <source>
        <dbReference type="Google" id="ProtNLM"/>
    </source>
</evidence>